<evidence type="ECO:0000313" key="3">
    <source>
        <dbReference type="Proteomes" id="UP001595909"/>
    </source>
</evidence>
<accession>A0ABV9RPR2</accession>
<evidence type="ECO:0000259" key="1">
    <source>
        <dbReference type="Pfam" id="PF25547"/>
    </source>
</evidence>
<name>A0ABV9RPR2_9PSEU</name>
<dbReference type="EMBL" id="JBHSIM010000059">
    <property type="protein sequence ID" value="MFC4836216.1"/>
    <property type="molecule type" value="Genomic_DNA"/>
</dbReference>
<dbReference type="InterPro" id="IPR057746">
    <property type="entry name" value="CpnT-like_N"/>
</dbReference>
<organism evidence="2 3">
    <name type="scientific">Actinomycetospora chibensis</name>
    <dbReference type="NCBI Taxonomy" id="663606"/>
    <lineage>
        <taxon>Bacteria</taxon>
        <taxon>Bacillati</taxon>
        <taxon>Actinomycetota</taxon>
        <taxon>Actinomycetes</taxon>
        <taxon>Pseudonocardiales</taxon>
        <taxon>Pseudonocardiaceae</taxon>
        <taxon>Actinomycetospora</taxon>
    </lineage>
</organism>
<keyword evidence="3" id="KW-1185">Reference proteome</keyword>
<dbReference type="Pfam" id="PF25547">
    <property type="entry name" value="WXG100_2"/>
    <property type="match status" value="1"/>
</dbReference>
<sequence>MSSRGDQAVDTVVSTVGLWWPDAEEGDLRAAADAWDRMAVALDRTAEAGRDAATGAVAGWSGDAADAFRDRWGGFERDGLAPGADGCRAIAGALRQYADEVETAKHEIEALAVEIGAGVVLGAAAAWFTFGASAAAAAGIAARLVAVAASIGVRVSSSVTGIVSTALTGATFGTVDGVAANAVGQVYRVEALDEGGYSADELGTTAMWSGAGGVLGTGAGVVATRALREAAPGPELLRGPGGGIRAALEPTDWGPLHGAWRPGLDESASRLLPKERVTARLLEDEGAMVHSRAPRSVEKYGNPDLLVRRGPHDGGTYTEVKEVSNTSNSVSRRMREALDQLDGVGGGQVVLDGRAKDLTADVAKEGWDRALRHLERSGRPIPDDVRIVLGDGTVLPFP</sequence>
<reference evidence="3" key="1">
    <citation type="journal article" date="2019" name="Int. J. Syst. Evol. Microbiol.">
        <title>The Global Catalogue of Microorganisms (GCM) 10K type strain sequencing project: providing services to taxonomists for standard genome sequencing and annotation.</title>
        <authorList>
            <consortium name="The Broad Institute Genomics Platform"/>
            <consortium name="The Broad Institute Genome Sequencing Center for Infectious Disease"/>
            <person name="Wu L."/>
            <person name="Ma J."/>
        </authorList>
    </citation>
    <scope>NUCLEOTIDE SEQUENCE [LARGE SCALE GENOMIC DNA]</scope>
    <source>
        <strain evidence="3">CCUG 50347</strain>
    </source>
</reference>
<dbReference type="Proteomes" id="UP001595909">
    <property type="component" value="Unassembled WGS sequence"/>
</dbReference>
<comment type="caution">
    <text evidence="2">The sequence shown here is derived from an EMBL/GenBank/DDBJ whole genome shotgun (WGS) entry which is preliminary data.</text>
</comment>
<feature type="domain" description="Outer membrane channel protein CpnT-like N-terminal" evidence="1">
    <location>
        <begin position="17"/>
        <end position="146"/>
    </location>
</feature>
<gene>
    <name evidence="2" type="ORF">ACFPEL_27660</name>
</gene>
<dbReference type="Gene3D" id="1.10.287.1060">
    <property type="entry name" value="ESAT-6-like"/>
    <property type="match status" value="1"/>
</dbReference>
<evidence type="ECO:0000313" key="2">
    <source>
        <dbReference type="EMBL" id="MFC4836216.1"/>
    </source>
</evidence>
<dbReference type="RefSeq" id="WP_274192263.1">
    <property type="nucleotide sequence ID" value="NZ_BAABHN010000059.1"/>
</dbReference>
<proteinExistence type="predicted"/>
<protein>
    <submittedName>
        <fullName evidence="2">WXG100 family type VII secretion target</fullName>
    </submittedName>
</protein>